<feature type="compositionally biased region" description="Basic residues" evidence="1">
    <location>
        <begin position="15"/>
        <end position="26"/>
    </location>
</feature>
<accession>A0A4V6XWA1</accession>
<feature type="compositionally biased region" description="Basic and acidic residues" evidence="1">
    <location>
        <begin position="74"/>
        <end position="85"/>
    </location>
</feature>
<name>A0A4V6XWA1_STECR</name>
<evidence type="ECO:0000256" key="1">
    <source>
        <dbReference type="SAM" id="MobiDB-lite"/>
    </source>
</evidence>
<dbReference type="Proteomes" id="UP000298663">
    <property type="component" value="Unassembled WGS sequence"/>
</dbReference>
<feature type="region of interest" description="Disordered" evidence="1">
    <location>
        <begin position="63"/>
        <end position="85"/>
    </location>
</feature>
<sequence length="85" mass="9613">MSCCNPWTAATLAKHNKSSHRFHKTQSFRMPKPPVPRQGRRGNPRFNGSRTFQHLGRIRADAEANLELGGGQKRTKEPKRAQGFS</sequence>
<protein>
    <submittedName>
        <fullName evidence="2">Uncharacterized protein</fullName>
    </submittedName>
</protein>
<organism evidence="2 3">
    <name type="scientific">Steinernema carpocapsae</name>
    <name type="common">Entomopathogenic nematode</name>
    <dbReference type="NCBI Taxonomy" id="34508"/>
    <lineage>
        <taxon>Eukaryota</taxon>
        <taxon>Metazoa</taxon>
        <taxon>Ecdysozoa</taxon>
        <taxon>Nematoda</taxon>
        <taxon>Chromadorea</taxon>
        <taxon>Rhabditida</taxon>
        <taxon>Tylenchina</taxon>
        <taxon>Panagrolaimomorpha</taxon>
        <taxon>Strongyloidoidea</taxon>
        <taxon>Steinernematidae</taxon>
        <taxon>Steinernema</taxon>
    </lineage>
</organism>
<keyword evidence="3" id="KW-1185">Reference proteome</keyword>
<gene>
    <name evidence="2" type="ORF">L596_016718</name>
</gene>
<dbReference type="AlphaFoldDB" id="A0A4V6XWA1"/>
<evidence type="ECO:0000313" key="2">
    <source>
        <dbReference type="EMBL" id="TKR83065.1"/>
    </source>
</evidence>
<reference evidence="2 3" key="1">
    <citation type="journal article" date="2015" name="Genome Biol.">
        <title>Comparative genomics of Steinernema reveals deeply conserved gene regulatory networks.</title>
        <authorList>
            <person name="Dillman A.R."/>
            <person name="Macchietto M."/>
            <person name="Porter C.F."/>
            <person name="Rogers A."/>
            <person name="Williams B."/>
            <person name="Antoshechkin I."/>
            <person name="Lee M.M."/>
            <person name="Goodwin Z."/>
            <person name="Lu X."/>
            <person name="Lewis E.E."/>
            <person name="Goodrich-Blair H."/>
            <person name="Stock S.P."/>
            <person name="Adams B.J."/>
            <person name="Sternberg P.W."/>
            <person name="Mortazavi A."/>
        </authorList>
    </citation>
    <scope>NUCLEOTIDE SEQUENCE [LARGE SCALE GENOMIC DNA]</scope>
    <source>
        <strain evidence="2 3">ALL</strain>
    </source>
</reference>
<dbReference type="EMBL" id="AZBU02000004">
    <property type="protein sequence ID" value="TKR83065.1"/>
    <property type="molecule type" value="Genomic_DNA"/>
</dbReference>
<comment type="caution">
    <text evidence="2">The sequence shown here is derived from an EMBL/GenBank/DDBJ whole genome shotgun (WGS) entry which is preliminary data.</text>
</comment>
<evidence type="ECO:0000313" key="3">
    <source>
        <dbReference type="Proteomes" id="UP000298663"/>
    </source>
</evidence>
<feature type="region of interest" description="Disordered" evidence="1">
    <location>
        <begin position="15"/>
        <end position="51"/>
    </location>
</feature>
<reference evidence="2 3" key="2">
    <citation type="journal article" date="2019" name="G3 (Bethesda)">
        <title>Hybrid Assembly of the Genome of the Entomopathogenic Nematode Steinernema carpocapsae Identifies the X-Chromosome.</title>
        <authorList>
            <person name="Serra L."/>
            <person name="Macchietto M."/>
            <person name="Macias-Munoz A."/>
            <person name="McGill C.J."/>
            <person name="Rodriguez I.M."/>
            <person name="Rodriguez B."/>
            <person name="Murad R."/>
            <person name="Mortazavi A."/>
        </authorList>
    </citation>
    <scope>NUCLEOTIDE SEQUENCE [LARGE SCALE GENOMIC DNA]</scope>
    <source>
        <strain evidence="2 3">ALL</strain>
    </source>
</reference>
<proteinExistence type="predicted"/>